<dbReference type="SUPFAM" id="SSF54928">
    <property type="entry name" value="RNA-binding domain, RBD"/>
    <property type="match status" value="1"/>
</dbReference>
<accession>A0A6D2JX93</accession>
<evidence type="ECO:0000313" key="3">
    <source>
        <dbReference type="Proteomes" id="UP000467841"/>
    </source>
</evidence>
<keyword evidence="3" id="KW-1185">Reference proteome</keyword>
<sequence length="249" mass="27552">MADKNYQIADVGEISEALCISDRLFLVNLELTTTESDVRGFLTDNGIQATKLEFDTEIDMHNEQKKICNVTLASPDQMGKAMMYLNGSSMKNHSVVYTHRHLKRFLTAEVTGFEETTTEAMKKVIETTLGKYGVLSVYISPQKSTAHVVLCGNEDEDTPSGVDEDKDGDEVVPSGVDEDGVDSCDESTLGAGENLRRFALFKCKIRKEGKVQVGSLCIEEVRNMLKKFVEEGGFDLAAAVKRDGRDFNE</sequence>
<protein>
    <recommendedName>
        <fullName evidence="4">RRM domain-containing protein</fullName>
    </recommendedName>
</protein>
<dbReference type="CDD" id="cd00590">
    <property type="entry name" value="RRM_SF"/>
    <property type="match status" value="1"/>
</dbReference>
<comment type="caution">
    <text evidence="2">The sequence shown here is derived from an EMBL/GenBank/DDBJ whole genome shotgun (WGS) entry which is preliminary data.</text>
</comment>
<feature type="region of interest" description="Disordered" evidence="1">
    <location>
        <begin position="155"/>
        <end position="184"/>
    </location>
</feature>
<evidence type="ECO:0000256" key="1">
    <source>
        <dbReference type="SAM" id="MobiDB-lite"/>
    </source>
</evidence>
<dbReference type="EMBL" id="CACVBM020001396">
    <property type="protein sequence ID" value="CAA7048779.1"/>
    <property type="molecule type" value="Genomic_DNA"/>
</dbReference>
<reference evidence="2" key="1">
    <citation type="submission" date="2020-01" db="EMBL/GenBank/DDBJ databases">
        <authorList>
            <person name="Mishra B."/>
        </authorList>
    </citation>
    <scope>NUCLEOTIDE SEQUENCE [LARGE SCALE GENOMIC DNA]</scope>
</reference>
<name>A0A6D2JX93_9BRAS</name>
<gene>
    <name evidence="2" type="ORF">MERR_LOCUS36014</name>
</gene>
<dbReference type="GO" id="GO:0003676">
    <property type="term" value="F:nucleic acid binding"/>
    <property type="evidence" value="ECO:0007669"/>
    <property type="project" value="InterPro"/>
</dbReference>
<evidence type="ECO:0008006" key="4">
    <source>
        <dbReference type="Google" id="ProtNLM"/>
    </source>
</evidence>
<dbReference type="Proteomes" id="UP000467841">
    <property type="component" value="Unassembled WGS sequence"/>
</dbReference>
<dbReference type="InterPro" id="IPR035979">
    <property type="entry name" value="RBD_domain_sf"/>
</dbReference>
<dbReference type="Gene3D" id="3.30.70.330">
    <property type="match status" value="1"/>
</dbReference>
<dbReference type="AlphaFoldDB" id="A0A6D2JX93"/>
<organism evidence="2 3">
    <name type="scientific">Microthlaspi erraticum</name>
    <dbReference type="NCBI Taxonomy" id="1685480"/>
    <lineage>
        <taxon>Eukaryota</taxon>
        <taxon>Viridiplantae</taxon>
        <taxon>Streptophyta</taxon>
        <taxon>Embryophyta</taxon>
        <taxon>Tracheophyta</taxon>
        <taxon>Spermatophyta</taxon>
        <taxon>Magnoliopsida</taxon>
        <taxon>eudicotyledons</taxon>
        <taxon>Gunneridae</taxon>
        <taxon>Pentapetalae</taxon>
        <taxon>rosids</taxon>
        <taxon>malvids</taxon>
        <taxon>Brassicales</taxon>
        <taxon>Brassicaceae</taxon>
        <taxon>Coluteocarpeae</taxon>
        <taxon>Microthlaspi</taxon>
    </lineage>
</organism>
<proteinExistence type="predicted"/>
<dbReference type="InterPro" id="IPR012677">
    <property type="entry name" value="Nucleotide-bd_a/b_plait_sf"/>
</dbReference>
<evidence type="ECO:0000313" key="2">
    <source>
        <dbReference type="EMBL" id="CAA7048779.1"/>
    </source>
</evidence>